<dbReference type="Gene3D" id="3.55.50.30">
    <property type="match status" value="1"/>
</dbReference>
<dbReference type="EMBL" id="LT629740">
    <property type="protein sequence ID" value="SDT33167.1"/>
    <property type="molecule type" value="Genomic_DNA"/>
</dbReference>
<sequence>MSVQLTKEFLELKKKYLNCTASPDEIQLLEQYYDLFADEANAIDEMTESEIAELEEYLKKSITQRIIAKEKPVIPFHKRNLIRAAAILVFFSIGIWLLYNRQSQQVASNKPITHDVAPGGNKAILTLSNGAKVVLNNVKNGDLATQAGAQVIKQDSLLSYKATAAKVSQVSYNTITTPNGGQFQMVLADGTKVWLNAASSLKFPTEFIGKDRTVELTGEAYFEVAKNKNKPFNVKTATQTVQVLGTHFNINSYNDEAAVKTTLLEGSVKVFSAAEAVMISPGQQAILTNNEPFLVKNDLDVDEVIAWKNGMFQFNEADIQTIMRQISRWYDIDVEFKGPIPNYTYHGKISRNSNASEVLKILGLSGINFTIEGRRIIVKS</sequence>
<protein>
    <submittedName>
        <fullName evidence="4">FecR family protein</fullName>
    </submittedName>
</protein>
<evidence type="ECO:0000313" key="5">
    <source>
        <dbReference type="Proteomes" id="UP000199679"/>
    </source>
</evidence>
<dbReference type="FunFam" id="2.60.120.1440:FF:000001">
    <property type="entry name" value="Putative anti-sigma factor"/>
    <property type="match status" value="1"/>
</dbReference>
<evidence type="ECO:0000259" key="3">
    <source>
        <dbReference type="Pfam" id="PF16344"/>
    </source>
</evidence>
<dbReference type="Pfam" id="PF04773">
    <property type="entry name" value="FecR"/>
    <property type="match status" value="1"/>
</dbReference>
<evidence type="ECO:0000259" key="2">
    <source>
        <dbReference type="Pfam" id="PF04773"/>
    </source>
</evidence>
<dbReference type="GO" id="GO:0016989">
    <property type="term" value="F:sigma factor antagonist activity"/>
    <property type="evidence" value="ECO:0007669"/>
    <property type="project" value="TreeGrafter"/>
</dbReference>
<dbReference type="InterPro" id="IPR006860">
    <property type="entry name" value="FecR"/>
</dbReference>
<evidence type="ECO:0000313" key="4">
    <source>
        <dbReference type="EMBL" id="SDT33167.1"/>
    </source>
</evidence>
<dbReference type="OrthoDB" id="1099963at2"/>
<evidence type="ECO:0000256" key="1">
    <source>
        <dbReference type="SAM" id="Phobius"/>
    </source>
</evidence>
<keyword evidence="1" id="KW-0812">Transmembrane</keyword>
<dbReference type="PIRSF" id="PIRSF018266">
    <property type="entry name" value="FecR"/>
    <property type="match status" value="1"/>
</dbReference>
<name>A0A1H1ZHY5_MUCMA</name>
<dbReference type="PANTHER" id="PTHR30273:SF2">
    <property type="entry name" value="PROTEIN FECR"/>
    <property type="match status" value="1"/>
</dbReference>
<dbReference type="InterPro" id="IPR012373">
    <property type="entry name" value="Ferrdict_sens_TM"/>
</dbReference>
<dbReference type="STRING" id="652787.SAMN05216490_3114"/>
<proteinExistence type="predicted"/>
<dbReference type="PANTHER" id="PTHR30273">
    <property type="entry name" value="PERIPLASMIC SIGNAL SENSOR AND SIGMA FACTOR ACTIVATOR FECR-RELATED"/>
    <property type="match status" value="1"/>
</dbReference>
<gene>
    <name evidence="4" type="ORF">SAMN05216490_3114</name>
</gene>
<reference evidence="4 5" key="1">
    <citation type="submission" date="2016-10" db="EMBL/GenBank/DDBJ databases">
        <authorList>
            <person name="de Groot N.N."/>
        </authorList>
    </citation>
    <scope>NUCLEOTIDE SEQUENCE [LARGE SCALE GENOMIC DNA]</scope>
    <source>
        <strain evidence="4 5">MP1X4</strain>
    </source>
</reference>
<keyword evidence="1" id="KW-1133">Transmembrane helix</keyword>
<organism evidence="4 5">
    <name type="scientific">Mucilaginibacter mallensis</name>
    <dbReference type="NCBI Taxonomy" id="652787"/>
    <lineage>
        <taxon>Bacteria</taxon>
        <taxon>Pseudomonadati</taxon>
        <taxon>Bacteroidota</taxon>
        <taxon>Sphingobacteriia</taxon>
        <taxon>Sphingobacteriales</taxon>
        <taxon>Sphingobacteriaceae</taxon>
        <taxon>Mucilaginibacter</taxon>
    </lineage>
</organism>
<dbReference type="AlphaFoldDB" id="A0A1H1ZHY5"/>
<keyword evidence="1" id="KW-0472">Membrane</keyword>
<keyword evidence="5" id="KW-1185">Reference proteome</keyword>
<dbReference type="Pfam" id="PF16344">
    <property type="entry name" value="FecR_C"/>
    <property type="match status" value="1"/>
</dbReference>
<dbReference type="RefSeq" id="WP_091374716.1">
    <property type="nucleotide sequence ID" value="NZ_LT629740.1"/>
</dbReference>
<dbReference type="InterPro" id="IPR032508">
    <property type="entry name" value="FecR_C"/>
</dbReference>
<feature type="domain" description="FecR protein" evidence="2">
    <location>
        <begin position="174"/>
        <end position="269"/>
    </location>
</feature>
<dbReference type="Gene3D" id="2.60.120.1440">
    <property type="match status" value="1"/>
</dbReference>
<accession>A0A1H1ZHY5</accession>
<dbReference type="Proteomes" id="UP000199679">
    <property type="component" value="Chromosome I"/>
</dbReference>
<feature type="transmembrane region" description="Helical" evidence="1">
    <location>
        <begin position="81"/>
        <end position="99"/>
    </location>
</feature>
<feature type="domain" description="Protein FecR C-terminal" evidence="3">
    <location>
        <begin position="312"/>
        <end position="378"/>
    </location>
</feature>